<dbReference type="InterPro" id="IPR036691">
    <property type="entry name" value="Endo/exonu/phosph_ase_sf"/>
</dbReference>
<feature type="region of interest" description="Disordered" evidence="2">
    <location>
        <begin position="247"/>
        <end position="327"/>
    </location>
</feature>
<dbReference type="InterPro" id="IPR001878">
    <property type="entry name" value="Znf_CCHC"/>
</dbReference>
<reference evidence="4 5" key="1">
    <citation type="journal article" date="2021" name="Elife">
        <title>Chloroplast acquisition without the gene transfer in kleptoplastic sea slugs, Plakobranchus ocellatus.</title>
        <authorList>
            <person name="Maeda T."/>
            <person name="Takahashi S."/>
            <person name="Yoshida T."/>
            <person name="Shimamura S."/>
            <person name="Takaki Y."/>
            <person name="Nagai Y."/>
            <person name="Toyoda A."/>
            <person name="Suzuki Y."/>
            <person name="Arimoto A."/>
            <person name="Ishii H."/>
            <person name="Satoh N."/>
            <person name="Nishiyama T."/>
            <person name="Hasebe M."/>
            <person name="Maruyama T."/>
            <person name="Minagawa J."/>
            <person name="Obokata J."/>
            <person name="Shigenobu S."/>
        </authorList>
    </citation>
    <scope>NUCLEOTIDE SEQUENCE [LARGE SCALE GENOMIC DNA]</scope>
</reference>
<dbReference type="SUPFAM" id="SSF57756">
    <property type="entry name" value="Retrovirus zinc finger-like domains"/>
    <property type="match status" value="1"/>
</dbReference>
<dbReference type="SUPFAM" id="SSF56219">
    <property type="entry name" value="DNase I-like"/>
    <property type="match status" value="1"/>
</dbReference>
<dbReference type="EMBL" id="BLXT01007490">
    <property type="protein sequence ID" value="GFO39303.1"/>
    <property type="molecule type" value="Genomic_DNA"/>
</dbReference>
<organism evidence="4 5">
    <name type="scientific">Plakobranchus ocellatus</name>
    <dbReference type="NCBI Taxonomy" id="259542"/>
    <lineage>
        <taxon>Eukaryota</taxon>
        <taxon>Metazoa</taxon>
        <taxon>Spiralia</taxon>
        <taxon>Lophotrochozoa</taxon>
        <taxon>Mollusca</taxon>
        <taxon>Gastropoda</taxon>
        <taxon>Heterobranchia</taxon>
        <taxon>Euthyneura</taxon>
        <taxon>Panpulmonata</taxon>
        <taxon>Sacoglossa</taxon>
        <taxon>Placobranchoidea</taxon>
        <taxon>Plakobranchidae</taxon>
        <taxon>Plakobranchus</taxon>
    </lineage>
</organism>
<keyword evidence="4" id="KW-0695">RNA-directed DNA polymerase</keyword>
<keyword evidence="1" id="KW-0863">Zinc-finger</keyword>
<evidence type="ECO:0000256" key="1">
    <source>
        <dbReference type="PROSITE-ProRule" id="PRU00047"/>
    </source>
</evidence>
<name>A0AAV4D5A6_9GAST</name>
<proteinExistence type="predicted"/>
<evidence type="ECO:0000313" key="5">
    <source>
        <dbReference type="Proteomes" id="UP000735302"/>
    </source>
</evidence>
<evidence type="ECO:0000256" key="2">
    <source>
        <dbReference type="SAM" id="MobiDB-lite"/>
    </source>
</evidence>
<dbReference type="GO" id="GO:0003964">
    <property type="term" value="F:RNA-directed DNA polymerase activity"/>
    <property type="evidence" value="ECO:0007669"/>
    <property type="project" value="UniProtKB-KW"/>
</dbReference>
<keyword evidence="4" id="KW-0808">Transferase</keyword>
<dbReference type="Gene3D" id="4.10.60.10">
    <property type="entry name" value="Zinc finger, CCHC-type"/>
    <property type="match status" value="1"/>
</dbReference>
<keyword evidence="1" id="KW-0479">Metal-binding</keyword>
<comment type="caution">
    <text evidence="4">The sequence shown here is derived from an EMBL/GenBank/DDBJ whole genome shotgun (WGS) entry which is preliminary data.</text>
</comment>
<keyword evidence="4" id="KW-0548">Nucleotidyltransferase</keyword>
<evidence type="ECO:0000313" key="4">
    <source>
        <dbReference type="EMBL" id="GFO39303.1"/>
    </source>
</evidence>
<keyword evidence="1" id="KW-0862">Zinc</keyword>
<dbReference type="Gene3D" id="3.60.10.10">
    <property type="entry name" value="Endonuclease/exonuclease/phosphatase"/>
    <property type="match status" value="1"/>
</dbReference>
<dbReference type="AlphaFoldDB" id="A0AAV4D5A6"/>
<feature type="domain" description="CCHC-type" evidence="3">
    <location>
        <begin position="173"/>
        <end position="186"/>
    </location>
</feature>
<dbReference type="InterPro" id="IPR036875">
    <property type="entry name" value="Znf_CCHC_sf"/>
</dbReference>
<dbReference type="InterPro" id="IPR005135">
    <property type="entry name" value="Endo/exonuclease/phosphatase"/>
</dbReference>
<gene>
    <name evidence="4" type="ORF">PoB_006580800</name>
</gene>
<dbReference type="SMART" id="SM00343">
    <property type="entry name" value="ZnF_C2HC"/>
    <property type="match status" value="2"/>
</dbReference>
<dbReference type="GO" id="GO:0003676">
    <property type="term" value="F:nucleic acid binding"/>
    <property type="evidence" value="ECO:0007669"/>
    <property type="project" value="InterPro"/>
</dbReference>
<protein>
    <submittedName>
        <fullName evidence="4">RNA-directed DNA polymerase from mobile element jockey</fullName>
    </submittedName>
</protein>
<dbReference type="PROSITE" id="PS50158">
    <property type="entry name" value="ZF_CCHC"/>
    <property type="match status" value="1"/>
</dbReference>
<sequence>MVISSRRSAKVADMSPFKIHRELKSILGDEAIEVTKLVSGDLMVELKLNEQAKKLGAITKFLDIPLTVSPHKNLNSSKGVIHSHDLRCCSEEEMVEELSGVTHARRIKVRRGEDKIQTDTLVLTFNSPKPPRRIRADYLTLDVRPYVPLPMRCSKCQRYGHGKDRCKKYAPVCVRCGKDGHVERDCSADSHCVSCRGDHAASSKTCPKFLEEQAILRYKAENGGTFQQACKAVVVEINKTISTRTFASAVKSQLRTKPAALPKDAGRSAPSGPPKGKKPRKILRLSVPREHQKMKYQPSTGPKEGVKPSKKIKGLAGQPKGGLPNNKQSVVRDTVVQWDIRGFRSNFEELKLLVNRSQSAVVALQECRLGDGQLPPWGYTLLLPQVGSHGGEVALLIRNGTRFSEIDLKTGLHAAAATISLEKTLTVCSLYLPPNCPVSKLSLVELFGQLPKPFLVLGDFNAHSPVWGDSRRDGRGRMLEEFTAENDFIILKSGEQTFVHSDYHSTSAIDLAMASPSIAADVPGLPTVICAASIIFLYF</sequence>
<evidence type="ECO:0000259" key="3">
    <source>
        <dbReference type="PROSITE" id="PS50158"/>
    </source>
</evidence>
<dbReference type="Pfam" id="PF14529">
    <property type="entry name" value="Exo_endo_phos_2"/>
    <property type="match status" value="1"/>
</dbReference>
<dbReference type="Proteomes" id="UP000735302">
    <property type="component" value="Unassembled WGS sequence"/>
</dbReference>
<dbReference type="PANTHER" id="PTHR33273">
    <property type="entry name" value="DOMAIN-CONTAINING PROTEIN, PUTATIVE-RELATED"/>
    <property type="match status" value="1"/>
</dbReference>
<accession>A0AAV4D5A6</accession>
<dbReference type="PANTHER" id="PTHR33273:SF4">
    <property type="entry name" value="ENDONUCLEASE_EXONUCLEASE_PHOSPHATASE DOMAIN-CONTAINING PROTEIN"/>
    <property type="match status" value="1"/>
</dbReference>
<dbReference type="GO" id="GO:0008270">
    <property type="term" value="F:zinc ion binding"/>
    <property type="evidence" value="ECO:0007669"/>
    <property type="project" value="UniProtKB-KW"/>
</dbReference>
<keyword evidence="5" id="KW-1185">Reference proteome</keyword>